<accession>A0ABT8J703</accession>
<evidence type="ECO:0000313" key="3">
    <source>
        <dbReference type="Proteomes" id="UP001174205"/>
    </source>
</evidence>
<reference evidence="2" key="1">
    <citation type="submission" date="2023-03" db="EMBL/GenBank/DDBJ databases">
        <title>MT1 and MT2 Draft Genomes of Novel Species.</title>
        <authorList>
            <person name="Venkateswaran K."/>
        </authorList>
    </citation>
    <scope>NUCLEOTIDE SEQUENCE</scope>
    <source>
        <strain evidence="2">F6_3S_P_1C</strain>
    </source>
</reference>
<protein>
    <submittedName>
        <fullName evidence="2">YheC/YheD family protein</fullName>
    </submittedName>
</protein>
<gene>
    <name evidence="2" type="ORF">P5G61_06125</name>
</gene>
<comment type="caution">
    <text evidence="2">The sequence shown here is derived from an EMBL/GenBank/DDBJ whole genome shotgun (WGS) entry which is preliminary data.</text>
</comment>
<name>A0ABT8J703_9BACL</name>
<proteinExistence type="predicted"/>
<dbReference type="RefSeq" id="WP_301245479.1">
    <property type="nucleotide sequence ID" value="NZ_JAROCD010000003.1"/>
</dbReference>
<dbReference type="Proteomes" id="UP001174205">
    <property type="component" value="Unassembled WGS sequence"/>
</dbReference>
<organism evidence="2 3">
    <name type="scientific">Paenibacillus vandeheii</name>
    <dbReference type="NCBI Taxonomy" id="3035917"/>
    <lineage>
        <taxon>Bacteria</taxon>
        <taxon>Bacillati</taxon>
        <taxon>Bacillota</taxon>
        <taxon>Bacilli</taxon>
        <taxon>Bacillales</taxon>
        <taxon>Paenibacillaceae</taxon>
        <taxon>Paenibacillus</taxon>
    </lineage>
</organism>
<dbReference type="Pfam" id="PF14398">
    <property type="entry name" value="ATPgrasp_YheCD"/>
    <property type="match status" value="1"/>
</dbReference>
<feature type="compositionally biased region" description="Basic residues" evidence="1">
    <location>
        <begin position="378"/>
        <end position="399"/>
    </location>
</feature>
<feature type="region of interest" description="Disordered" evidence="1">
    <location>
        <begin position="369"/>
        <end position="399"/>
    </location>
</feature>
<dbReference type="InterPro" id="IPR026838">
    <property type="entry name" value="YheC/D"/>
</dbReference>
<dbReference type="SUPFAM" id="SSF56059">
    <property type="entry name" value="Glutathione synthetase ATP-binding domain-like"/>
    <property type="match status" value="1"/>
</dbReference>
<keyword evidence="3" id="KW-1185">Reference proteome</keyword>
<evidence type="ECO:0000313" key="2">
    <source>
        <dbReference type="EMBL" id="MDN4600795.1"/>
    </source>
</evidence>
<dbReference type="EMBL" id="JAROCD010000003">
    <property type="protein sequence ID" value="MDN4600795.1"/>
    <property type="molecule type" value="Genomic_DNA"/>
</dbReference>
<dbReference type="Gene3D" id="3.30.470.20">
    <property type="entry name" value="ATP-grasp fold, B domain"/>
    <property type="match status" value="1"/>
</dbReference>
<evidence type="ECO:0000256" key="1">
    <source>
        <dbReference type="SAM" id="MobiDB-lite"/>
    </source>
</evidence>
<sequence>MSSPVLGIMTLYLNEHRALEERSIYRRMILEGRKRGLDVYVFTPADVHSGGKQIEAMVFHSEKGWSREWRSFPDIIFDRCRIQRNRRFQQLLAFRQKYGHLLFLNRPLRNKWTIHQTLYARPAFREHLPDTLLFQDMSDVNRLLKASSLIYLKPINGTGGRGILRIERGGSEANTVLVQGRDQKRRIITPRKVHLSRLGSLLQNWNMKDKYLVQQGIQLQLPNGRVHDYRMLVQKNGEGQWELTGCAGRMGAEKSVTSNLHGGGQAISMQKLMKQWITDEKQRAEINATAEKFGIDVATFLENTYGDLCELALDLAIDKSGHIYLLEVNPKPAREVFARIGEKDTYLKAITQPLEYALWVYQNHPNASRPPRGVKVTKPVKRRVKGKSPTLKRTRRSRL</sequence>